<keyword evidence="3" id="KW-1185">Reference proteome</keyword>
<dbReference type="RefSeq" id="WP_141353055.1">
    <property type="nucleotide sequence ID" value="NZ_BJNV01000048.1"/>
</dbReference>
<dbReference type="EMBL" id="BJNV01000048">
    <property type="protein sequence ID" value="GEC96596.1"/>
    <property type="molecule type" value="Genomic_DNA"/>
</dbReference>
<name>A0A4Y4CW89_ZOORA</name>
<dbReference type="SUPFAM" id="SSF109604">
    <property type="entry name" value="HD-domain/PDEase-like"/>
    <property type="match status" value="1"/>
</dbReference>
<dbReference type="InterPro" id="IPR013976">
    <property type="entry name" value="HDOD"/>
</dbReference>
<protein>
    <recommendedName>
        <fullName evidence="1">HDOD domain-containing protein</fullName>
    </recommendedName>
</protein>
<dbReference type="Gene3D" id="1.10.3210.10">
    <property type="entry name" value="Hypothetical protein af1432"/>
    <property type="match status" value="1"/>
</dbReference>
<reference evidence="2 3" key="1">
    <citation type="submission" date="2019-06" db="EMBL/GenBank/DDBJ databases">
        <title>Whole genome shotgun sequence of Zoogloea ramigera NBRC 15342.</title>
        <authorList>
            <person name="Hosoyama A."/>
            <person name="Uohara A."/>
            <person name="Ohji S."/>
            <person name="Ichikawa N."/>
        </authorList>
    </citation>
    <scope>NUCLEOTIDE SEQUENCE [LARGE SCALE GENOMIC DNA]</scope>
    <source>
        <strain evidence="2 3">NBRC 15342</strain>
    </source>
</reference>
<dbReference type="AlphaFoldDB" id="A0A4Y4CW89"/>
<gene>
    <name evidence="2" type="ORF">ZRA01_26690</name>
</gene>
<dbReference type="PANTHER" id="PTHR33525:SF4">
    <property type="entry name" value="CYCLIC DI-GMP PHOSPHODIESTERASE CDGJ"/>
    <property type="match status" value="1"/>
</dbReference>
<feature type="domain" description="HDOD" evidence="1">
    <location>
        <begin position="23"/>
        <end position="219"/>
    </location>
</feature>
<organism evidence="2 3">
    <name type="scientific">Zoogloea ramigera</name>
    <dbReference type="NCBI Taxonomy" id="350"/>
    <lineage>
        <taxon>Bacteria</taxon>
        <taxon>Pseudomonadati</taxon>
        <taxon>Pseudomonadota</taxon>
        <taxon>Betaproteobacteria</taxon>
        <taxon>Rhodocyclales</taxon>
        <taxon>Zoogloeaceae</taxon>
        <taxon>Zoogloea</taxon>
    </lineage>
</organism>
<dbReference type="PROSITE" id="PS51833">
    <property type="entry name" value="HDOD"/>
    <property type="match status" value="1"/>
</dbReference>
<dbReference type="Proteomes" id="UP000318422">
    <property type="component" value="Unassembled WGS sequence"/>
</dbReference>
<evidence type="ECO:0000259" key="1">
    <source>
        <dbReference type="PROSITE" id="PS51833"/>
    </source>
</evidence>
<dbReference type="PANTHER" id="PTHR33525">
    <property type="match status" value="1"/>
</dbReference>
<dbReference type="Pfam" id="PF08668">
    <property type="entry name" value="HDOD"/>
    <property type="match status" value="1"/>
</dbReference>
<dbReference type="InterPro" id="IPR052340">
    <property type="entry name" value="RNase_Y/CdgJ"/>
</dbReference>
<evidence type="ECO:0000313" key="3">
    <source>
        <dbReference type="Proteomes" id="UP000318422"/>
    </source>
</evidence>
<comment type="caution">
    <text evidence="2">The sequence shown here is derived from an EMBL/GenBank/DDBJ whole genome shotgun (WGS) entry which is preliminary data.</text>
</comment>
<proteinExistence type="predicted"/>
<evidence type="ECO:0000313" key="2">
    <source>
        <dbReference type="EMBL" id="GEC96596.1"/>
    </source>
</evidence>
<accession>A0A4Y4CW89</accession>
<sequence>MLTSFQWRWGVAQWVEFLKDKEIPVLLRTQALLQALASLDSASTEAISARELAGYVFADPYLSLKLLRHAENRRSRRLGQETTTTLAAVLHTGWNELVQLVSASSVSDDSCKGRNDCEFRAVLASSIARGWASLRSDVSPDEVALAALLSESGELLLWYFAPELPLKVADELASGRAFRPLRAQEQAIGFTFRQMTLALVEAWELPPIIALLIRGTDSLRANIARMAVDTARDIVANNRHPSIPAQLVNLQRLIPAASHAQLLAPLPIADDYREEVLLAISAQTAPQGGRKPS</sequence>
<dbReference type="OrthoDB" id="9791419at2"/>